<evidence type="ECO:0000313" key="4">
    <source>
        <dbReference type="Proteomes" id="UP000011134"/>
    </source>
</evidence>
<evidence type="ECO:0000256" key="1">
    <source>
        <dbReference type="SAM" id="MobiDB-lite"/>
    </source>
</evidence>
<evidence type="ECO:0000313" key="3">
    <source>
        <dbReference type="EMBL" id="ELR65479.1"/>
    </source>
</evidence>
<feature type="transmembrane region" description="Helical" evidence="2">
    <location>
        <begin position="32"/>
        <end position="53"/>
    </location>
</feature>
<evidence type="ECO:0008006" key="5">
    <source>
        <dbReference type="Google" id="ProtNLM"/>
    </source>
</evidence>
<evidence type="ECO:0000256" key="2">
    <source>
        <dbReference type="SAM" id="Phobius"/>
    </source>
</evidence>
<proteinExistence type="predicted"/>
<keyword evidence="4" id="KW-1185">Reference proteome</keyword>
<dbReference type="OrthoDB" id="283083at2"/>
<dbReference type="RefSeq" id="WP_007466284.1">
    <property type="nucleotide sequence ID" value="NZ_AMZO01000018.1"/>
</dbReference>
<reference evidence="3 4" key="1">
    <citation type="submission" date="2012-12" db="EMBL/GenBank/DDBJ databases">
        <title>Genome Assembly of Photobacterium sp. AK15.</title>
        <authorList>
            <person name="Khatri I."/>
            <person name="Vaidya B."/>
            <person name="Srinivas T.N.R."/>
            <person name="Subramanian S."/>
            <person name="Pinnaka A."/>
        </authorList>
    </citation>
    <scope>NUCLEOTIDE SEQUENCE [LARGE SCALE GENOMIC DNA]</scope>
    <source>
        <strain evidence="3 4">AK15</strain>
    </source>
</reference>
<keyword evidence="2" id="KW-0812">Transmembrane</keyword>
<dbReference type="Proteomes" id="UP000011134">
    <property type="component" value="Unassembled WGS sequence"/>
</dbReference>
<dbReference type="Pfam" id="PF14316">
    <property type="entry name" value="DUF4381"/>
    <property type="match status" value="1"/>
</dbReference>
<dbReference type="AlphaFoldDB" id="L8JD46"/>
<dbReference type="EMBL" id="AMZO01000018">
    <property type="protein sequence ID" value="ELR65479.1"/>
    <property type="molecule type" value="Genomic_DNA"/>
</dbReference>
<accession>L8JD46</accession>
<feature type="region of interest" description="Disordered" evidence="1">
    <location>
        <begin position="164"/>
        <end position="185"/>
    </location>
</feature>
<dbReference type="InterPro" id="IPR025489">
    <property type="entry name" value="DUF4381"/>
</dbReference>
<protein>
    <recommendedName>
        <fullName evidence="5">DUF4381 domain-containing protein</fullName>
    </recommendedName>
</protein>
<keyword evidence="2" id="KW-0472">Membrane</keyword>
<gene>
    <name evidence="3" type="ORF">C942_01093</name>
</gene>
<name>L8JD46_9GAMM</name>
<keyword evidence="2" id="KW-1133">Transmembrane helix</keyword>
<comment type="caution">
    <text evidence="3">The sequence shown here is derived from an EMBL/GenBank/DDBJ whole genome shotgun (WGS) entry which is preliminary data.</text>
</comment>
<dbReference type="PATRIC" id="fig|1056511.3.peg.2586"/>
<organism evidence="3 4">
    <name type="scientific">Photobacterium marinum</name>
    <dbReference type="NCBI Taxonomy" id="1056511"/>
    <lineage>
        <taxon>Bacteria</taxon>
        <taxon>Pseudomonadati</taxon>
        <taxon>Pseudomonadota</taxon>
        <taxon>Gammaproteobacteria</taxon>
        <taxon>Vibrionales</taxon>
        <taxon>Vibrionaceae</taxon>
        <taxon>Photobacterium</taxon>
    </lineage>
</organism>
<sequence>MANSASAQDFAASLPLADIHLPAEPGYWPLAWGWWACILAVLLTVTVLVYLVNQHRVKQRARKEALRQLKHLDDPAQFGNINLLLRQTAMSYYPRKNVAGLTGDQWLSFLDSHLAEKHRGFVSISEEWQRGIFSPQGLEPSAFSQCYKQASIWLKRAKLPASQEIRQQNSHHTNQHSKGKEASDV</sequence>